<dbReference type="PANTHER" id="PTHR10994:SF177">
    <property type="entry name" value="RETICULON-LIKE PROTEIN B15"/>
    <property type="match status" value="1"/>
</dbReference>
<evidence type="ECO:0000256" key="1">
    <source>
        <dbReference type="ARBA" id="ARBA00004477"/>
    </source>
</evidence>
<evidence type="ECO:0000256" key="7">
    <source>
        <dbReference type="SAM" id="MobiDB-lite"/>
    </source>
</evidence>
<dbReference type="InterPro" id="IPR045064">
    <property type="entry name" value="Reticulon-like"/>
</dbReference>
<feature type="region of interest" description="Disordered" evidence="7">
    <location>
        <begin position="1"/>
        <end position="21"/>
    </location>
</feature>
<evidence type="ECO:0000256" key="2">
    <source>
        <dbReference type="ARBA" id="ARBA00022692"/>
    </source>
</evidence>
<organism evidence="9 10">
    <name type="scientific">Protea cynaroides</name>
    <dbReference type="NCBI Taxonomy" id="273540"/>
    <lineage>
        <taxon>Eukaryota</taxon>
        <taxon>Viridiplantae</taxon>
        <taxon>Streptophyta</taxon>
        <taxon>Embryophyta</taxon>
        <taxon>Tracheophyta</taxon>
        <taxon>Spermatophyta</taxon>
        <taxon>Magnoliopsida</taxon>
        <taxon>Proteales</taxon>
        <taxon>Proteaceae</taxon>
        <taxon>Protea</taxon>
    </lineage>
</organism>
<name>A0A9Q0QTQ9_9MAGN</name>
<dbReference type="PROSITE" id="PS50845">
    <property type="entry name" value="RETICULON"/>
    <property type="match status" value="1"/>
</dbReference>
<sequence>MKDCKRKHKMSDPVEDASSESLREKITEKIHKQDDSSSSDSESEKYLPSRKNHLFGRQKPVHVVLGGGKSADIILWRNKQISACIVAGVTVIWLIFEWMGYHLLTFVCHSLIVALATLFIWSYFSSVVNKSPPKFPEVLLPEDLFVSIALSLRHECNQAFATLREVASGKDLKKFLMVIAVLWVLSVVGSWFNFLTLFYIVFLLLHTVPVLYEKHEDHVDTFTEKAVVEINKKYAVLDAKVLQKLPKCPFSSKDIKQH</sequence>
<evidence type="ECO:0000313" key="10">
    <source>
        <dbReference type="Proteomes" id="UP001141806"/>
    </source>
</evidence>
<dbReference type="EMBL" id="JAMYWD010000005">
    <property type="protein sequence ID" value="KAJ4971472.1"/>
    <property type="molecule type" value="Genomic_DNA"/>
</dbReference>
<evidence type="ECO:0000256" key="3">
    <source>
        <dbReference type="ARBA" id="ARBA00022824"/>
    </source>
</evidence>
<keyword evidence="10" id="KW-1185">Reference proteome</keyword>
<reference evidence="9" key="1">
    <citation type="journal article" date="2023" name="Plant J.">
        <title>The genome of the king protea, Protea cynaroides.</title>
        <authorList>
            <person name="Chang J."/>
            <person name="Duong T.A."/>
            <person name="Schoeman C."/>
            <person name="Ma X."/>
            <person name="Roodt D."/>
            <person name="Barker N."/>
            <person name="Li Z."/>
            <person name="Van de Peer Y."/>
            <person name="Mizrachi E."/>
        </authorList>
    </citation>
    <scope>NUCLEOTIDE SEQUENCE</scope>
    <source>
        <tissue evidence="9">Young leaves</tissue>
    </source>
</reference>
<keyword evidence="5 6" id="KW-0472">Membrane</keyword>
<dbReference type="AlphaFoldDB" id="A0A9Q0QTQ9"/>
<dbReference type="Pfam" id="PF02453">
    <property type="entry name" value="Reticulon"/>
    <property type="match status" value="1"/>
</dbReference>
<accession>A0A9Q0QTQ9</accession>
<evidence type="ECO:0000313" key="9">
    <source>
        <dbReference type="EMBL" id="KAJ4971472.1"/>
    </source>
</evidence>
<dbReference type="GO" id="GO:0005789">
    <property type="term" value="C:endoplasmic reticulum membrane"/>
    <property type="evidence" value="ECO:0007669"/>
    <property type="project" value="UniProtKB-SubCell"/>
</dbReference>
<feature type="transmembrane region" description="Helical" evidence="6">
    <location>
        <begin position="80"/>
        <end position="96"/>
    </location>
</feature>
<dbReference type="OrthoDB" id="567788at2759"/>
<evidence type="ECO:0000256" key="6">
    <source>
        <dbReference type="RuleBase" id="RU363132"/>
    </source>
</evidence>
<feature type="transmembrane region" description="Helical" evidence="6">
    <location>
        <begin position="175"/>
        <end position="205"/>
    </location>
</feature>
<evidence type="ECO:0000259" key="8">
    <source>
        <dbReference type="PROSITE" id="PS50845"/>
    </source>
</evidence>
<protein>
    <recommendedName>
        <fullName evidence="6">Reticulon-like protein</fullName>
    </recommendedName>
</protein>
<proteinExistence type="predicted"/>
<evidence type="ECO:0000256" key="4">
    <source>
        <dbReference type="ARBA" id="ARBA00022989"/>
    </source>
</evidence>
<dbReference type="PANTHER" id="PTHR10994">
    <property type="entry name" value="RETICULON"/>
    <property type="match status" value="1"/>
</dbReference>
<keyword evidence="4 6" id="KW-1133">Transmembrane helix</keyword>
<comment type="caution">
    <text evidence="9">The sequence shown here is derived from an EMBL/GenBank/DDBJ whole genome shotgun (WGS) entry which is preliminary data.</text>
</comment>
<gene>
    <name evidence="9" type="ORF">NE237_004571</name>
</gene>
<feature type="domain" description="Reticulon" evidence="8">
    <location>
        <begin position="70"/>
        <end position="258"/>
    </location>
</feature>
<keyword evidence="2 6" id="KW-0812">Transmembrane</keyword>
<keyword evidence="3 6" id="KW-0256">Endoplasmic reticulum</keyword>
<evidence type="ECO:0000256" key="5">
    <source>
        <dbReference type="ARBA" id="ARBA00023136"/>
    </source>
</evidence>
<comment type="subcellular location">
    <subcellularLocation>
        <location evidence="1 6">Endoplasmic reticulum membrane</location>
        <topology evidence="1 6">Multi-pass membrane protein</topology>
    </subcellularLocation>
</comment>
<dbReference type="GO" id="GO:0009617">
    <property type="term" value="P:response to bacterium"/>
    <property type="evidence" value="ECO:0007669"/>
    <property type="project" value="InterPro"/>
</dbReference>
<dbReference type="InterPro" id="IPR003388">
    <property type="entry name" value="Reticulon"/>
</dbReference>
<dbReference type="Proteomes" id="UP001141806">
    <property type="component" value="Unassembled WGS sequence"/>
</dbReference>
<feature type="transmembrane region" description="Helical" evidence="6">
    <location>
        <begin position="102"/>
        <end position="124"/>
    </location>
</feature>